<organism evidence="1 3">
    <name type="scientific">Treponema socranskii subsp. socranskii VPI DR56BR1116 = ATCC 35536</name>
    <dbReference type="NCBI Taxonomy" id="1125725"/>
    <lineage>
        <taxon>Bacteria</taxon>
        <taxon>Pseudomonadati</taxon>
        <taxon>Spirochaetota</taxon>
        <taxon>Spirochaetia</taxon>
        <taxon>Spirochaetales</taxon>
        <taxon>Treponemataceae</taxon>
        <taxon>Treponema</taxon>
    </lineage>
</organism>
<evidence type="ECO:0000313" key="2">
    <source>
        <dbReference type="EMBL" id="ERK04547.1"/>
    </source>
</evidence>
<dbReference type="AlphaFoldDB" id="U1FPH3"/>
<protein>
    <submittedName>
        <fullName evidence="1">Uncharacterized protein</fullName>
    </submittedName>
</protein>
<dbReference type="EMBL" id="AUZJ01000013">
    <property type="protein sequence ID" value="ERF61396.1"/>
    <property type="molecule type" value="Genomic_DNA"/>
</dbReference>
<evidence type="ECO:0000313" key="3">
    <source>
        <dbReference type="Proteomes" id="UP000016412"/>
    </source>
</evidence>
<dbReference type="Proteomes" id="UP000016412">
    <property type="component" value="Unassembled WGS sequence"/>
</dbReference>
<accession>U1FPH3</accession>
<dbReference type="EMBL" id="AVQI01000020">
    <property type="protein sequence ID" value="ERK04547.1"/>
    <property type="molecule type" value="Genomic_DNA"/>
</dbReference>
<sequence length="52" mass="5964">MPHFKEGKVGCRASRSLQGCAGNFARCPALLRNYVENYEKYVMILIRCRSIL</sequence>
<evidence type="ECO:0000313" key="1">
    <source>
        <dbReference type="EMBL" id="ERF61396.1"/>
    </source>
</evidence>
<gene>
    <name evidence="2" type="ORF">HMPREF0860_0836</name>
    <name evidence="1" type="ORF">HMPREF1325_2118</name>
</gene>
<reference evidence="3 4" key="1">
    <citation type="submission" date="2013-08" db="EMBL/GenBank/DDBJ databases">
        <authorList>
            <person name="Durkin A.S."/>
            <person name="Haft D.R."/>
            <person name="McCorrison J."/>
            <person name="Torralba M."/>
            <person name="Gillis M."/>
            <person name="Haft D.H."/>
            <person name="Methe B."/>
            <person name="Sutton G."/>
            <person name="Nelson K.E."/>
        </authorList>
    </citation>
    <scope>NUCLEOTIDE SEQUENCE [LARGE SCALE GENOMIC DNA]</scope>
    <source>
        <strain evidence="2 4">ATCC 35536</strain>
        <strain evidence="1 3">VPI DR56BR1116</strain>
    </source>
</reference>
<dbReference type="STRING" id="1125725.HMPREF1325_2118"/>
<comment type="caution">
    <text evidence="1">The sequence shown here is derived from an EMBL/GenBank/DDBJ whole genome shotgun (WGS) entry which is preliminary data.</text>
</comment>
<dbReference type="Proteomes" id="UP000016646">
    <property type="component" value="Unassembled WGS sequence"/>
</dbReference>
<proteinExistence type="predicted"/>
<name>U1FPH3_TRESO</name>
<evidence type="ECO:0000313" key="4">
    <source>
        <dbReference type="Proteomes" id="UP000016646"/>
    </source>
</evidence>
<keyword evidence="4" id="KW-1185">Reference proteome</keyword>